<dbReference type="PROSITE" id="PS50109">
    <property type="entry name" value="HIS_KIN"/>
    <property type="match status" value="1"/>
</dbReference>
<keyword evidence="8" id="KW-1133">Transmembrane helix</keyword>
<keyword evidence="8" id="KW-0472">Membrane</keyword>
<dbReference type="InterPro" id="IPR004358">
    <property type="entry name" value="Sig_transdc_His_kin-like_C"/>
</dbReference>
<dbReference type="SUPFAM" id="SSF81901">
    <property type="entry name" value="HCP-like"/>
    <property type="match status" value="1"/>
</dbReference>
<evidence type="ECO:0000256" key="7">
    <source>
        <dbReference type="PROSITE-ProRule" id="PRU00339"/>
    </source>
</evidence>
<dbReference type="SUPFAM" id="SSF47384">
    <property type="entry name" value="Homodimeric domain of signal transducing histidine kinase"/>
    <property type="match status" value="1"/>
</dbReference>
<evidence type="ECO:0000256" key="3">
    <source>
        <dbReference type="ARBA" id="ARBA00022553"/>
    </source>
</evidence>
<dbReference type="PROSITE" id="PS50005">
    <property type="entry name" value="TPR"/>
    <property type="match status" value="1"/>
</dbReference>
<evidence type="ECO:0000313" key="10">
    <source>
        <dbReference type="EMBL" id="GGD47119.1"/>
    </source>
</evidence>
<dbReference type="InterPro" id="IPR019734">
    <property type="entry name" value="TPR_rpt"/>
</dbReference>
<dbReference type="InterPro" id="IPR011990">
    <property type="entry name" value="TPR-like_helical_dom_sf"/>
</dbReference>
<evidence type="ECO:0000256" key="4">
    <source>
        <dbReference type="ARBA" id="ARBA00022679"/>
    </source>
</evidence>
<evidence type="ECO:0000259" key="9">
    <source>
        <dbReference type="PROSITE" id="PS50109"/>
    </source>
</evidence>
<dbReference type="CDD" id="cd00082">
    <property type="entry name" value="HisKA"/>
    <property type="match status" value="1"/>
</dbReference>
<evidence type="ECO:0000256" key="6">
    <source>
        <dbReference type="ARBA" id="ARBA00023012"/>
    </source>
</evidence>
<keyword evidence="3" id="KW-0597">Phosphoprotein</keyword>
<dbReference type="SMART" id="SM00387">
    <property type="entry name" value="HATPase_c"/>
    <property type="match status" value="1"/>
</dbReference>
<dbReference type="InterPro" id="IPR050736">
    <property type="entry name" value="Sensor_HK_Regulatory"/>
</dbReference>
<reference evidence="10" key="2">
    <citation type="submission" date="2020-09" db="EMBL/GenBank/DDBJ databases">
        <authorList>
            <person name="Sun Q."/>
            <person name="Zhou Y."/>
        </authorList>
    </citation>
    <scope>NUCLEOTIDE SEQUENCE</scope>
    <source>
        <strain evidence="10">CGMCC 1.15958</strain>
    </source>
</reference>
<keyword evidence="6" id="KW-0902">Two-component regulatory system</keyword>
<dbReference type="InterPro" id="IPR036097">
    <property type="entry name" value="HisK_dim/P_sf"/>
</dbReference>
<keyword evidence="11" id="KW-1185">Reference proteome</keyword>
<dbReference type="GO" id="GO:0000155">
    <property type="term" value="F:phosphorelay sensor kinase activity"/>
    <property type="evidence" value="ECO:0007669"/>
    <property type="project" value="InterPro"/>
</dbReference>
<dbReference type="EC" id="2.7.13.3" evidence="2"/>
<sequence>MNGLAQAQDVTSLKNALKLTKADSAKCRFLYDLGDAYERTQPDSSFYYFTQLLEIAKRANNKKYVARAMYKLGYMNMYYTKDETKALEWFNKSISVAKPINDYYSLARCYQIMGIISLHQGIGSPIELFYKAIEFAKKDNDWRSLNNAYAVLSNYYFSTQDYDEALKFTELAMQSSQKNDIDEWFDDGLDYCDILLVQGKKTQAFTLAKKLEVVKPQLKKTEGEFVYLNNIGRLAIILKKYSEAEMLFLRSLESERKAIKVDTFHLSFIFKNLEKLYLEQGAYKRAYQVSKELSKVLLWLKEKRQTQNSRLEMTKLKAKLDLEKKEIEITLLETQRQQQQIFLIIAGVAVMLLIAFLLFLHRNQQKIQAQKDTLSELNTTKDKLFAILSHDLRSPVASLKNYMMLINWGALSQKEFAEATNRLNTQLSNVGNSLDNVLNWAISQMEGLKPKLVKVNVSEIIEEKISLLQFTQEAKQITIYNQVSPIAEVTFDKNHFRIIIRNLLQNALKFTKNGGNITFELHKNGTTTILTITDDGVGIAKDKLANVFDLGKNDSTSGTAHEKGTGLGLVLVKELVELNGGKISVESELGKGTTFSIFCAAS</sequence>
<dbReference type="InterPro" id="IPR003661">
    <property type="entry name" value="HisK_dim/P_dom"/>
</dbReference>
<evidence type="ECO:0000256" key="1">
    <source>
        <dbReference type="ARBA" id="ARBA00000085"/>
    </source>
</evidence>
<evidence type="ECO:0000256" key="5">
    <source>
        <dbReference type="ARBA" id="ARBA00022777"/>
    </source>
</evidence>
<dbReference type="CDD" id="cd00075">
    <property type="entry name" value="HATPase"/>
    <property type="match status" value="1"/>
</dbReference>
<dbReference type="Gene3D" id="1.25.40.10">
    <property type="entry name" value="Tetratricopeptide repeat domain"/>
    <property type="match status" value="2"/>
</dbReference>
<name>A0A916YJ10_9BACT</name>
<feature type="repeat" description="TPR" evidence="7">
    <location>
        <begin position="146"/>
        <end position="179"/>
    </location>
</feature>
<dbReference type="EMBL" id="BMKK01000002">
    <property type="protein sequence ID" value="GGD47119.1"/>
    <property type="molecule type" value="Genomic_DNA"/>
</dbReference>
<feature type="transmembrane region" description="Helical" evidence="8">
    <location>
        <begin position="341"/>
        <end position="360"/>
    </location>
</feature>
<dbReference type="AlphaFoldDB" id="A0A916YJ10"/>
<organism evidence="10 11">
    <name type="scientific">Emticicia aquatilis</name>
    <dbReference type="NCBI Taxonomy" id="1537369"/>
    <lineage>
        <taxon>Bacteria</taxon>
        <taxon>Pseudomonadati</taxon>
        <taxon>Bacteroidota</taxon>
        <taxon>Cytophagia</taxon>
        <taxon>Cytophagales</taxon>
        <taxon>Leadbetterellaceae</taxon>
        <taxon>Emticicia</taxon>
    </lineage>
</organism>
<dbReference type="InterPro" id="IPR005467">
    <property type="entry name" value="His_kinase_dom"/>
</dbReference>
<evidence type="ECO:0000313" key="11">
    <source>
        <dbReference type="Proteomes" id="UP000609064"/>
    </source>
</evidence>
<dbReference type="Proteomes" id="UP000609064">
    <property type="component" value="Unassembled WGS sequence"/>
</dbReference>
<accession>A0A916YJ10</accession>
<dbReference type="SMART" id="SM00388">
    <property type="entry name" value="HisKA"/>
    <property type="match status" value="1"/>
</dbReference>
<dbReference type="Gene3D" id="1.10.287.130">
    <property type="match status" value="1"/>
</dbReference>
<gene>
    <name evidence="10" type="ORF">GCM10011514_08880</name>
</gene>
<keyword evidence="7" id="KW-0802">TPR repeat</keyword>
<dbReference type="PRINTS" id="PR00344">
    <property type="entry name" value="BCTRLSENSOR"/>
</dbReference>
<dbReference type="SUPFAM" id="SSF55874">
    <property type="entry name" value="ATPase domain of HSP90 chaperone/DNA topoisomerase II/histidine kinase"/>
    <property type="match status" value="1"/>
</dbReference>
<reference evidence="10" key="1">
    <citation type="journal article" date="2014" name="Int. J. Syst. Evol. Microbiol.">
        <title>Complete genome sequence of Corynebacterium casei LMG S-19264T (=DSM 44701T), isolated from a smear-ripened cheese.</title>
        <authorList>
            <consortium name="US DOE Joint Genome Institute (JGI-PGF)"/>
            <person name="Walter F."/>
            <person name="Albersmeier A."/>
            <person name="Kalinowski J."/>
            <person name="Ruckert C."/>
        </authorList>
    </citation>
    <scope>NUCLEOTIDE SEQUENCE</scope>
    <source>
        <strain evidence="10">CGMCC 1.15958</strain>
    </source>
</reference>
<comment type="caution">
    <text evidence="10">The sequence shown here is derived from an EMBL/GenBank/DDBJ whole genome shotgun (WGS) entry which is preliminary data.</text>
</comment>
<dbReference type="Pfam" id="PF02518">
    <property type="entry name" value="HATPase_c"/>
    <property type="match status" value="1"/>
</dbReference>
<keyword evidence="4" id="KW-0808">Transferase</keyword>
<keyword evidence="5" id="KW-0418">Kinase</keyword>
<feature type="domain" description="Histidine kinase" evidence="9">
    <location>
        <begin position="387"/>
        <end position="602"/>
    </location>
</feature>
<dbReference type="PANTHER" id="PTHR43711">
    <property type="entry name" value="TWO-COMPONENT HISTIDINE KINASE"/>
    <property type="match status" value="1"/>
</dbReference>
<proteinExistence type="predicted"/>
<protein>
    <recommendedName>
        <fullName evidence="2">histidine kinase</fullName>
        <ecNumber evidence="2">2.7.13.3</ecNumber>
    </recommendedName>
</protein>
<dbReference type="InterPro" id="IPR003594">
    <property type="entry name" value="HATPase_dom"/>
</dbReference>
<evidence type="ECO:0000256" key="2">
    <source>
        <dbReference type="ARBA" id="ARBA00012438"/>
    </source>
</evidence>
<evidence type="ECO:0000256" key="8">
    <source>
        <dbReference type="SAM" id="Phobius"/>
    </source>
</evidence>
<dbReference type="Gene3D" id="3.30.565.10">
    <property type="entry name" value="Histidine kinase-like ATPase, C-terminal domain"/>
    <property type="match status" value="1"/>
</dbReference>
<keyword evidence="8" id="KW-0812">Transmembrane</keyword>
<dbReference type="FunFam" id="3.30.565.10:FF:000006">
    <property type="entry name" value="Sensor histidine kinase WalK"/>
    <property type="match status" value="1"/>
</dbReference>
<comment type="catalytic activity">
    <reaction evidence="1">
        <text>ATP + protein L-histidine = ADP + protein N-phospho-L-histidine.</text>
        <dbReference type="EC" id="2.7.13.3"/>
    </reaction>
</comment>
<dbReference type="PANTHER" id="PTHR43711:SF26">
    <property type="entry name" value="SENSOR HISTIDINE KINASE RCSC"/>
    <property type="match status" value="1"/>
</dbReference>
<dbReference type="InterPro" id="IPR036890">
    <property type="entry name" value="HATPase_C_sf"/>
</dbReference>